<evidence type="ECO:0000259" key="1">
    <source>
        <dbReference type="Pfam" id="PF08241"/>
    </source>
</evidence>
<comment type="caution">
    <text evidence="2">The sequence shown here is derived from an EMBL/GenBank/DDBJ whole genome shotgun (WGS) entry which is preliminary data.</text>
</comment>
<dbReference type="AlphaFoldDB" id="A0A934SZM8"/>
<evidence type="ECO:0000313" key="3">
    <source>
        <dbReference type="Proteomes" id="UP000622890"/>
    </source>
</evidence>
<dbReference type="Gene3D" id="3.40.50.150">
    <property type="entry name" value="Vaccinia Virus protein VP39"/>
    <property type="match status" value="1"/>
</dbReference>
<dbReference type="RefSeq" id="WP_200591448.1">
    <property type="nucleotide sequence ID" value="NZ_JAEPBG010000003.1"/>
</dbReference>
<dbReference type="InterPro" id="IPR013216">
    <property type="entry name" value="Methyltransf_11"/>
</dbReference>
<dbReference type="EMBL" id="JAEPBG010000003">
    <property type="protein sequence ID" value="MBK4734663.1"/>
    <property type="molecule type" value="Genomic_DNA"/>
</dbReference>
<feature type="domain" description="Methyltransferase type 11" evidence="1">
    <location>
        <begin position="56"/>
        <end position="140"/>
    </location>
</feature>
<dbReference type="SUPFAM" id="SSF53335">
    <property type="entry name" value="S-adenosyl-L-methionine-dependent methyltransferases"/>
    <property type="match status" value="1"/>
</dbReference>
<dbReference type="Pfam" id="PF08241">
    <property type="entry name" value="Methyltransf_11"/>
    <property type="match status" value="1"/>
</dbReference>
<dbReference type="CDD" id="cd02440">
    <property type="entry name" value="AdoMet_MTases"/>
    <property type="match status" value="1"/>
</dbReference>
<proteinExistence type="predicted"/>
<gene>
    <name evidence="2" type="ORF">JJB74_08615</name>
</gene>
<dbReference type="InterPro" id="IPR029063">
    <property type="entry name" value="SAM-dependent_MTases_sf"/>
</dbReference>
<keyword evidence="3" id="KW-1185">Reference proteome</keyword>
<accession>A0A934SZM8</accession>
<organism evidence="2 3">
    <name type="scientific">Noviherbaspirillum pedocola</name>
    <dbReference type="NCBI Taxonomy" id="2801341"/>
    <lineage>
        <taxon>Bacteria</taxon>
        <taxon>Pseudomonadati</taxon>
        <taxon>Pseudomonadota</taxon>
        <taxon>Betaproteobacteria</taxon>
        <taxon>Burkholderiales</taxon>
        <taxon>Oxalobacteraceae</taxon>
        <taxon>Noviherbaspirillum</taxon>
    </lineage>
</organism>
<name>A0A934SZM8_9BURK</name>
<sequence>MDSMTCCSHCIDAESLFSRRIARWELRSYRKSGPRRTTQLLLTAIRSLEIEGKTFLDIGSGIGAIPHELLACGASNGVVVEASPAYLEASQAEAGRRGDRDRLTYYHNDFVDLAGQIPLVDIVTLDRVICCYPDVERLVTSSVTKAKYVYGVVYPRERWLTRVGIALGNAFLRLRGGTFRTYLHPSSVVDAIVQGHGFRRYSYNRTLLWQVVTYVREQPAV</sequence>
<evidence type="ECO:0000313" key="2">
    <source>
        <dbReference type="EMBL" id="MBK4734663.1"/>
    </source>
</evidence>
<protein>
    <recommendedName>
        <fullName evidence="1">Methyltransferase type 11 domain-containing protein</fullName>
    </recommendedName>
</protein>
<dbReference type="GO" id="GO:0008757">
    <property type="term" value="F:S-adenosylmethionine-dependent methyltransferase activity"/>
    <property type="evidence" value="ECO:0007669"/>
    <property type="project" value="InterPro"/>
</dbReference>
<reference evidence="2" key="1">
    <citation type="submission" date="2021-01" db="EMBL/GenBank/DDBJ databases">
        <title>Genome sequence of strain Noviherbaspirillum sp. DKR-6.</title>
        <authorList>
            <person name="Chaudhary D.K."/>
        </authorList>
    </citation>
    <scope>NUCLEOTIDE SEQUENCE</scope>
    <source>
        <strain evidence="2">DKR-6</strain>
    </source>
</reference>
<dbReference type="Proteomes" id="UP000622890">
    <property type="component" value="Unassembled WGS sequence"/>
</dbReference>